<dbReference type="EMBL" id="CACRUX010000012">
    <property type="protein sequence ID" value="VYT72195.1"/>
    <property type="molecule type" value="Genomic_DNA"/>
</dbReference>
<organism evidence="1">
    <name type="scientific">Veillonella ratti</name>
    <dbReference type="NCBI Taxonomy" id="103892"/>
    <lineage>
        <taxon>Bacteria</taxon>
        <taxon>Bacillati</taxon>
        <taxon>Bacillota</taxon>
        <taxon>Negativicutes</taxon>
        <taxon>Veillonellales</taxon>
        <taxon>Veillonellaceae</taxon>
        <taxon>Veillonella</taxon>
    </lineage>
</organism>
<protein>
    <submittedName>
        <fullName evidence="1">Uncharacterized protein</fullName>
    </submittedName>
</protein>
<proteinExistence type="predicted"/>
<gene>
    <name evidence="1" type="ORF">VRLFYP33_00367</name>
</gene>
<evidence type="ECO:0000313" key="1">
    <source>
        <dbReference type="EMBL" id="VYT72195.1"/>
    </source>
</evidence>
<dbReference type="AlphaFoldDB" id="A0A6N2YYP1"/>
<accession>A0A6N2YYP1</accession>
<sequence length="115" mass="13079">MFKEILKYFAKHDGLVNRFLSVTPGDGYAYFSDTHWLIRIPESDNIYDTAAMMRVLGQAAAPMSAPKFFDIPDESQLLGVADSGIVQELHNGKRRTKIRKFTDITTPAWPWLRCA</sequence>
<name>A0A6N2YYP1_9FIRM</name>
<reference evidence="1" key="1">
    <citation type="submission" date="2019-11" db="EMBL/GenBank/DDBJ databases">
        <authorList>
            <person name="Feng L."/>
        </authorList>
    </citation>
    <scope>NUCLEOTIDE SEQUENCE</scope>
    <source>
        <strain evidence="1">VrattiLFYP33</strain>
    </source>
</reference>
<dbReference type="RefSeq" id="WP_156704020.1">
    <property type="nucleotide sequence ID" value="NZ_CACRUX010000012.1"/>
</dbReference>